<name>A0A8X6V7U3_TRICX</name>
<dbReference type="AlphaFoldDB" id="A0A8X6V7U3"/>
<reference evidence="2" key="1">
    <citation type="submission" date="2020-08" db="EMBL/GenBank/DDBJ databases">
        <title>Multicomponent nature underlies the extraordinary mechanical properties of spider dragline silk.</title>
        <authorList>
            <person name="Kono N."/>
            <person name="Nakamura H."/>
            <person name="Mori M."/>
            <person name="Yoshida Y."/>
            <person name="Ohtoshi R."/>
            <person name="Malay A.D."/>
            <person name="Moran D.A.P."/>
            <person name="Tomita M."/>
            <person name="Numata K."/>
            <person name="Arakawa K."/>
        </authorList>
    </citation>
    <scope>NUCLEOTIDE SEQUENCE</scope>
</reference>
<keyword evidence="3" id="KW-1185">Reference proteome</keyword>
<gene>
    <name evidence="2" type="ORF">TNCV_2291871</name>
</gene>
<organism evidence="2 3">
    <name type="scientific">Trichonephila clavipes</name>
    <name type="common">Golden silk orbweaver</name>
    <name type="synonym">Nephila clavipes</name>
    <dbReference type="NCBI Taxonomy" id="2585209"/>
    <lineage>
        <taxon>Eukaryota</taxon>
        <taxon>Metazoa</taxon>
        <taxon>Ecdysozoa</taxon>
        <taxon>Arthropoda</taxon>
        <taxon>Chelicerata</taxon>
        <taxon>Arachnida</taxon>
        <taxon>Araneae</taxon>
        <taxon>Araneomorphae</taxon>
        <taxon>Entelegynae</taxon>
        <taxon>Araneoidea</taxon>
        <taxon>Nephilidae</taxon>
        <taxon>Trichonephila</taxon>
    </lineage>
</organism>
<dbReference type="EMBL" id="BMAU01021190">
    <property type="protein sequence ID" value="GFX96299.1"/>
    <property type="molecule type" value="Genomic_DNA"/>
</dbReference>
<comment type="caution">
    <text evidence="2">The sequence shown here is derived from an EMBL/GenBank/DDBJ whole genome shotgun (WGS) entry which is preliminary data.</text>
</comment>
<accession>A0A8X6V7U3</accession>
<dbReference type="Proteomes" id="UP000887159">
    <property type="component" value="Unassembled WGS sequence"/>
</dbReference>
<protein>
    <recommendedName>
        <fullName evidence="4">DDE Tnp4 domain-containing protein</fullName>
    </recommendedName>
</protein>
<feature type="region of interest" description="Disordered" evidence="1">
    <location>
        <begin position="63"/>
        <end position="89"/>
    </location>
</feature>
<sequence length="89" mass="9799">MSKTSMTNAKSSQADIMFALVVRGIGRLRVSEQIPTDKRKYRVPAIVVACCVLHNLCIRLEDPEPPADPQIEASSTPIRAENEDATLSF</sequence>
<proteinExistence type="predicted"/>
<evidence type="ECO:0008006" key="4">
    <source>
        <dbReference type="Google" id="ProtNLM"/>
    </source>
</evidence>
<evidence type="ECO:0000256" key="1">
    <source>
        <dbReference type="SAM" id="MobiDB-lite"/>
    </source>
</evidence>
<evidence type="ECO:0000313" key="3">
    <source>
        <dbReference type="Proteomes" id="UP000887159"/>
    </source>
</evidence>
<evidence type="ECO:0000313" key="2">
    <source>
        <dbReference type="EMBL" id="GFX96299.1"/>
    </source>
</evidence>